<dbReference type="GO" id="GO:0009733">
    <property type="term" value="P:response to auxin"/>
    <property type="evidence" value="ECO:0007669"/>
    <property type="project" value="InterPro"/>
</dbReference>
<comment type="similarity">
    <text evidence="1">Belongs to the ARG7 family.</text>
</comment>
<dbReference type="AlphaFoldDB" id="A0A9D5C4U0"/>
<keyword evidence="3" id="KW-1185">Reference proteome</keyword>
<organism evidence="2 3">
    <name type="scientific">Dioscorea zingiberensis</name>
    <dbReference type="NCBI Taxonomy" id="325984"/>
    <lineage>
        <taxon>Eukaryota</taxon>
        <taxon>Viridiplantae</taxon>
        <taxon>Streptophyta</taxon>
        <taxon>Embryophyta</taxon>
        <taxon>Tracheophyta</taxon>
        <taxon>Spermatophyta</taxon>
        <taxon>Magnoliopsida</taxon>
        <taxon>Liliopsida</taxon>
        <taxon>Dioscoreales</taxon>
        <taxon>Dioscoreaceae</taxon>
        <taxon>Dioscorea</taxon>
    </lineage>
</organism>
<gene>
    <name evidence="2" type="ORF">J5N97_023403</name>
</gene>
<dbReference type="PANTHER" id="PTHR31929">
    <property type="entry name" value="SAUR-LIKE AUXIN-RESPONSIVE PROTEIN FAMILY-RELATED"/>
    <property type="match status" value="1"/>
</dbReference>
<dbReference type="OrthoDB" id="1840940at2759"/>
<protein>
    <submittedName>
        <fullName evidence="2">Uncharacterized protein</fullName>
    </submittedName>
</protein>
<reference evidence="2" key="2">
    <citation type="journal article" date="2022" name="Hortic Res">
        <title>The genome of Dioscorea zingiberensis sheds light on the biosynthesis, origin and evolution of the medicinally important diosgenin saponins.</title>
        <authorList>
            <person name="Li Y."/>
            <person name="Tan C."/>
            <person name="Li Z."/>
            <person name="Guo J."/>
            <person name="Li S."/>
            <person name="Chen X."/>
            <person name="Wang C."/>
            <person name="Dai X."/>
            <person name="Yang H."/>
            <person name="Song W."/>
            <person name="Hou L."/>
            <person name="Xu J."/>
            <person name="Tong Z."/>
            <person name="Xu A."/>
            <person name="Yuan X."/>
            <person name="Wang W."/>
            <person name="Yang Q."/>
            <person name="Chen L."/>
            <person name="Sun Z."/>
            <person name="Wang K."/>
            <person name="Pan B."/>
            <person name="Chen J."/>
            <person name="Bao Y."/>
            <person name="Liu F."/>
            <person name="Qi X."/>
            <person name="Gang D.R."/>
            <person name="Wen J."/>
            <person name="Li J."/>
        </authorList>
    </citation>
    <scope>NUCLEOTIDE SEQUENCE</scope>
    <source>
        <strain evidence="2">Dzin_1.0</strain>
    </source>
</reference>
<dbReference type="Proteomes" id="UP001085076">
    <property type="component" value="Miscellaneous, Linkage group lg07"/>
</dbReference>
<name>A0A9D5C4U0_9LILI</name>
<dbReference type="InterPro" id="IPR003676">
    <property type="entry name" value="SAUR_fam"/>
</dbReference>
<accession>A0A9D5C4U0</accession>
<reference evidence="2" key="1">
    <citation type="submission" date="2021-03" db="EMBL/GenBank/DDBJ databases">
        <authorList>
            <person name="Li Z."/>
            <person name="Yang C."/>
        </authorList>
    </citation>
    <scope>NUCLEOTIDE SEQUENCE</scope>
    <source>
        <strain evidence="2">Dzin_1.0</strain>
        <tissue evidence="2">Leaf</tissue>
    </source>
</reference>
<proteinExistence type="inferred from homology"/>
<evidence type="ECO:0000313" key="3">
    <source>
        <dbReference type="Proteomes" id="UP001085076"/>
    </source>
</evidence>
<dbReference type="Pfam" id="PF02519">
    <property type="entry name" value="Auxin_inducible"/>
    <property type="match status" value="1"/>
</dbReference>
<comment type="caution">
    <text evidence="2">The sequence shown here is derived from an EMBL/GenBank/DDBJ whole genome shotgun (WGS) entry which is preliminary data.</text>
</comment>
<dbReference type="EMBL" id="JAGGNH010000007">
    <property type="protein sequence ID" value="KAJ0966486.1"/>
    <property type="molecule type" value="Genomic_DNA"/>
</dbReference>
<evidence type="ECO:0000256" key="1">
    <source>
        <dbReference type="ARBA" id="ARBA00006974"/>
    </source>
</evidence>
<evidence type="ECO:0000313" key="2">
    <source>
        <dbReference type="EMBL" id="KAJ0966486.1"/>
    </source>
</evidence>
<sequence>MFGGGRLFLRTLLRKCRRSNTDELLKYRACRVNECCLLWFMSITSCSRAEEEEAIPRDVPKGHMVVYVGESRKRFVIRVSFLEHPLFRALLDEAREEYEFNNCDSKLCIPCDENSFLALLRFVRCQQDTTRICLCF</sequence>